<dbReference type="PANTHER" id="PTHR34374:SF1">
    <property type="entry name" value="LARGE RIBOSOMAL RNA SUBUNIT ACCUMULATION PROTEIN YCED HOMOLOG 1, CHLOROPLASTIC"/>
    <property type="match status" value="1"/>
</dbReference>
<dbReference type="Proteomes" id="UP000671910">
    <property type="component" value="Chromosome"/>
</dbReference>
<accession>A0A9E6MSP7</accession>
<reference evidence="2" key="2">
    <citation type="submission" date="2021-04" db="EMBL/GenBank/DDBJ databases">
        <title>Novel species in family Eggerthellaceae.</title>
        <authorList>
            <person name="Zhang G."/>
        </authorList>
    </citation>
    <scope>NUCLEOTIDE SEQUENCE</scope>
    <source>
        <strain evidence="2">Zg-886</strain>
    </source>
</reference>
<dbReference type="KEGG" id="ebz:J7S26_03530"/>
<dbReference type="AlphaFoldDB" id="A0A9E6MSP7"/>
<dbReference type="Pfam" id="PF02620">
    <property type="entry name" value="YceD"/>
    <property type="match status" value="1"/>
</dbReference>
<reference evidence="1 3" key="1">
    <citation type="submission" date="2019-11" db="EMBL/GenBank/DDBJ databases">
        <title>Eggerthellaceae novel genus isolated from the rectal contents of marmort.</title>
        <authorList>
            <person name="Zhang G."/>
        </authorList>
    </citation>
    <scope>NUCLEOTIDE SEQUENCE [LARGE SCALE GENOMIC DNA]</scope>
    <source>
        <strain evidence="3">zg-886</strain>
        <strain evidence="1">Zg-886</strain>
    </source>
</reference>
<protein>
    <submittedName>
        <fullName evidence="2">DUF177 domain-containing protein</fullName>
    </submittedName>
</protein>
<proteinExistence type="predicted"/>
<dbReference type="Proteomes" id="UP000636394">
    <property type="component" value="Unassembled WGS sequence"/>
</dbReference>
<dbReference type="EMBL" id="WPCR01000008">
    <property type="protein sequence ID" value="NHM14560.1"/>
    <property type="molecule type" value="Genomic_DNA"/>
</dbReference>
<dbReference type="InterPro" id="IPR003772">
    <property type="entry name" value="YceD"/>
</dbReference>
<organism evidence="2 4">
    <name type="scientific">Xiamenia xianingshaonis</name>
    <dbReference type="NCBI Taxonomy" id="2682776"/>
    <lineage>
        <taxon>Bacteria</taxon>
        <taxon>Bacillati</taxon>
        <taxon>Actinomycetota</taxon>
        <taxon>Coriobacteriia</taxon>
        <taxon>Eggerthellales</taxon>
        <taxon>Eggerthellaceae</taxon>
        <taxon>Xiamenia</taxon>
    </lineage>
</organism>
<sequence length="181" mass="19422">MGKLTLTVPYALLTPAATESYEGTYDLPVFKAGPDLYEFKEPLAWTAVLTNTGDAILVTGTVEGEASTACARCLSPVALPVTGDIEGYYLLGGEDEAPEDLDEDEFEVLPADKVIDLESLIRAALLVEMPLVPLCRDDCAGLCPRCGHDLNDGPCDCKPEPPEDLDANNPFAALKNLKFDE</sequence>
<gene>
    <name evidence="1" type="ORF">GMI68_07260</name>
    <name evidence="2" type="ORF">J7S26_03530</name>
</gene>
<evidence type="ECO:0000313" key="2">
    <source>
        <dbReference type="EMBL" id="QTU84991.1"/>
    </source>
</evidence>
<evidence type="ECO:0000313" key="3">
    <source>
        <dbReference type="Proteomes" id="UP000636394"/>
    </source>
</evidence>
<name>A0A9E6MSP7_9ACTN</name>
<dbReference type="EMBL" id="CP072829">
    <property type="protein sequence ID" value="QTU84991.1"/>
    <property type="molecule type" value="Genomic_DNA"/>
</dbReference>
<keyword evidence="3" id="KW-1185">Reference proteome</keyword>
<dbReference type="RefSeq" id="WP_166339861.1">
    <property type="nucleotide sequence ID" value="NZ_CP072829.1"/>
</dbReference>
<dbReference type="PANTHER" id="PTHR34374">
    <property type="entry name" value="LARGE RIBOSOMAL RNA SUBUNIT ACCUMULATION PROTEIN YCED HOMOLOG 1, CHLOROPLASTIC"/>
    <property type="match status" value="1"/>
</dbReference>
<evidence type="ECO:0000313" key="1">
    <source>
        <dbReference type="EMBL" id="NHM14560.1"/>
    </source>
</evidence>
<evidence type="ECO:0000313" key="4">
    <source>
        <dbReference type="Proteomes" id="UP000671910"/>
    </source>
</evidence>